<comment type="caution">
    <text evidence="7">The sequence shown here is derived from an EMBL/GenBank/DDBJ whole genome shotgun (WGS) entry which is preliminary data.</text>
</comment>
<keyword evidence="8" id="KW-1185">Reference proteome</keyword>
<feature type="chain" id="PRO_5046942405" evidence="5">
    <location>
        <begin position="25"/>
        <end position="524"/>
    </location>
</feature>
<proteinExistence type="inferred from homology"/>
<accession>A0ABT8XCY4</accession>
<evidence type="ECO:0000256" key="5">
    <source>
        <dbReference type="SAM" id="SignalP"/>
    </source>
</evidence>
<name>A0ABT8XCY4_9HYPH</name>
<evidence type="ECO:0000259" key="6">
    <source>
        <dbReference type="Pfam" id="PF00496"/>
    </source>
</evidence>
<dbReference type="PANTHER" id="PTHR30290">
    <property type="entry name" value="PERIPLASMIC BINDING COMPONENT OF ABC TRANSPORTER"/>
    <property type="match status" value="1"/>
</dbReference>
<gene>
    <name evidence="7" type="ORF">GB928_010470</name>
</gene>
<dbReference type="Gene3D" id="3.10.105.10">
    <property type="entry name" value="Dipeptide-binding Protein, Domain 3"/>
    <property type="match status" value="1"/>
</dbReference>
<protein>
    <submittedName>
        <fullName evidence="7">ABC transporter substrate-binding protein</fullName>
    </submittedName>
</protein>
<dbReference type="Proteomes" id="UP001177080">
    <property type="component" value="Unassembled WGS sequence"/>
</dbReference>
<keyword evidence="3" id="KW-0813">Transport</keyword>
<dbReference type="SUPFAM" id="SSF53850">
    <property type="entry name" value="Periplasmic binding protein-like II"/>
    <property type="match status" value="1"/>
</dbReference>
<organism evidence="7 8">
    <name type="scientific">Shinella curvata</name>
    <dbReference type="NCBI Taxonomy" id="1817964"/>
    <lineage>
        <taxon>Bacteria</taxon>
        <taxon>Pseudomonadati</taxon>
        <taxon>Pseudomonadota</taxon>
        <taxon>Alphaproteobacteria</taxon>
        <taxon>Hyphomicrobiales</taxon>
        <taxon>Rhizobiaceae</taxon>
        <taxon>Shinella</taxon>
    </lineage>
</organism>
<dbReference type="EMBL" id="WHSC02000004">
    <property type="protein sequence ID" value="MDO6121604.1"/>
    <property type="molecule type" value="Genomic_DNA"/>
</dbReference>
<evidence type="ECO:0000313" key="8">
    <source>
        <dbReference type="Proteomes" id="UP001177080"/>
    </source>
</evidence>
<dbReference type="InterPro" id="IPR039424">
    <property type="entry name" value="SBP_5"/>
</dbReference>
<dbReference type="InterPro" id="IPR000914">
    <property type="entry name" value="SBP_5_dom"/>
</dbReference>
<comment type="similarity">
    <text evidence="2">Belongs to the bacterial solute-binding protein 5 family.</text>
</comment>
<dbReference type="PIRSF" id="PIRSF002741">
    <property type="entry name" value="MppA"/>
    <property type="match status" value="1"/>
</dbReference>
<evidence type="ECO:0000256" key="4">
    <source>
        <dbReference type="ARBA" id="ARBA00022729"/>
    </source>
</evidence>
<dbReference type="CDD" id="cd08518">
    <property type="entry name" value="PBP2_NikA_DppA_OppA_like_19"/>
    <property type="match status" value="1"/>
</dbReference>
<dbReference type="PANTHER" id="PTHR30290:SF9">
    <property type="entry name" value="OLIGOPEPTIDE-BINDING PROTEIN APPA"/>
    <property type="match status" value="1"/>
</dbReference>
<dbReference type="Gene3D" id="3.40.190.10">
    <property type="entry name" value="Periplasmic binding protein-like II"/>
    <property type="match status" value="1"/>
</dbReference>
<comment type="subcellular location">
    <subcellularLocation>
        <location evidence="1">Periplasm</location>
    </subcellularLocation>
</comment>
<keyword evidence="4 5" id="KW-0732">Signal</keyword>
<feature type="signal peptide" evidence="5">
    <location>
        <begin position="1"/>
        <end position="24"/>
    </location>
</feature>
<sequence length="524" mass="56236">MMKATLSVLATVSALLLLGAPVLSAEKTELVLAIGGEPDTGYDPLLGWGRYGHPLFQSTLLSRDADLATRADLATAWTLSDDRLTWTITIRDGVTFSDGTPLTARDVAFTFTKAAAAGGALDLHAMVSAEATDYRTVVIRLKRPWITFTENFYSLGIVPEATYGADYARNPVGSGPYRLVSWRQGEQLIVEANPNYYGEKSRFSRLTFLFTGEDTSLAAANAGQVDMVSVPAALADAVPAGFRAIAVDTVDNRGIHFPMTPDEGKTDAKGNAIGNDVTADLAIRRAVNIGIDRQTIVDTALLGHGTPAYGPADGLPWSNPQAAVTFDLDAAKRLLDEAGWVPGADGVRERNGLRAAFPINYPASDSTRQAIAVVLAELLRPLGIEGTPSGTTWEGIERVMHSEPVAFGWGSHSPLETYSLYQSGWGGMDYYNPGFFSNAVVDGHFEAAQHASSLEASYPEWQKAEWDGVAGFSAKGEAGWAWLVNLDHVYLVNACLDVGKTQIEPHGHGWPITAGIQGWTWTCN</sequence>
<dbReference type="InterPro" id="IPR030678">
    <property type="entry name" value="Peptide/Ni-bd"/>
</dbReference>
<evidence type="ECO:0000256" key="2">
    <source>
        <dbReference type="ARBA" id="ARBA00005695"/>
    </source>
</evidence>
<evidence type="ECO:0000256" key="3">
    <source>
        <dbReference type="ARBA" id="ARBA00022448"/>
    </source>
</evidence>
<feature type="domain" description="Solute-binding protein family 5" evidence="6">
    <location>
        <begin position="71"/>
        <end position="438"/>
    </location>
</feature>
<evidence type="ECO:0000256" key="1">
    <source>
        <dbReference type="ARBA" id="ARBA00004418"/>
    </source>
</evidence>
<reference evidence="7" key="1">
    <citation type="submission" date="2022-04" db="EMBL/GenBank/DDBJ databases">
        <title>Shinella lacus sp. nov., a novel member of the genus Shinella from water.</title>
        <authorList>
            <person name="Deng Y."/>
        </authorList>
    </citation>
    <scope>NUCLEOTIDE SEQUENCE</scope>
    <source>
        <strain evidence="7">JCM 31239</strain>
    </source>
</reference>
<dbReference type="RefSeq" id="WP_244761515.1">
    <property type="nucleotide sequence ID" value="NZ_JALJCJ010000003.1"/>
</dbReference>
<evidence type="ECO:0000313" key="7">
    <source>
        <dbReference type="EMBL" id="MDO6121604.1"/>
    </source>
</evidence>
<dbReference type="Pfam" id="PF00496">
    <property type="entry name" value="SBP_bac_5"/>
    <property type="match status" value="1"/>
</dbReference>